<reference evidence="2 4" key="1">
    <citation type="submission" date="2016-10" db="EMBL/GenBank/DDBJ databases">
        <authorList>
            <person name="Varghese N."/>
            <person name="Submissions S."/>
        </authorList>
    </citation>
    <scope>NUCLEOTIDE SEQUENCE [LARGE SCALE GENOMIC DNA]</scope>
    <source>
        <strain evidence="2 4">CGMCC 1.7012</strain>
    </source>
</reference>
<dbReference type="AlphaFoldDB" id="A0AA94H741"/>
<gene>
    <name evidence="1" type="ORF">AWR26_21875</name>
    <name evidence="2" type="ORF">SAMN05216286_4144</name>
</gene>
<keyword evidence="3" id="KW-1185">Reference proteome</keyword>
<dbReference type="KEGG" id="kor:AWR26_21875"/>
<evidence type="ECO:0000313" key="1">
    <source>
        <dbReference type="EMBL" id="ANI84672.1"/>
    </source>
</evidence>
<accession>A0AA94H741</accession>
<dbReference type="EMBL" id="FOKO01000005">
    <property type="protein sequence ID" value="SFD05929.1"/>
    <property type="molecule type" value="Genomic_DNA"/>
</dbReference>
<reference evidence="1 3" key="2">
    <citation type="submission" date="2021-03" db="EMBL/GenBank/DDBJ databases">
        <authorList>
            <person name="Li Y."/>
            <person name="Li S."/>
            <person name="Chen M."/>
            <person name="Peng G."/>
            <person name="Tan Z."/>
            <person name="An Q."/>
        </authorList>
    </citation>
    <scope>NUCLEOTIDE SEQUENCE [LARGE SCALE GENOMIC DNA]</scope>
    <source>
        <strain evidence="1 3">Ola 51</strain>
    </source>
</reference>
<evidence type="ECO:0000313" key="3">
    <source>
        <dbReference type="Proteomes" id="UP000078227"/>
    </source>
</evidence>
<protein>
    <submittedName>
        <fullName evidence="2">Uncharacterized protein</fullName>
    </submittedName>
</protein>
<evidence type="ECO:0000313" key="4">
    <source>
        <dbReference type="Proteomes" id="UP000182314"/>
    </source>
</evidence>
<sequence length="215" mass="24782">MDREIDVQHISQQAMDEANIIFAQNGYNIRVQTLTEADIRWCIAIQRDLPEMYRLPWDHSGTVLNDPDTFLFSFKIVDVEWRPAGACVFQYCPAINDGFPFLNLEMIQNFHLQNSVLDGNTLRFALYIAVLFMTDTRCGGLRLMFPVNTEVAEYYMQQYGFIDLTDGEKAILYRDANSLFEWFQRDKQPVEDVQQLNDNAATENRAGGKNGNNNA</sequence>
<proteinExistence type="predicted"/>
<dbReference type="Proteomes" id="UP000182314">
    <property type="component" value="Unassembled WGS sequence"/>
</dbReference>
<dbReference type="RefSeq" id="WP_064568557.1">
    <property type="nucleotide sequence ID" value="NZ_CP014007.2"/>
</dbReference>
<name>A0AA94H741_9ENTR</name>
<dbReference type="EMBL" id="CP014007">
    <property type="protein sequence ID" value="ANI84672.1"/>
    <property type="molecule type" value="Genomic_DNA"/>
</dbReference>
<dbReference type="Proteomes" id="UP000078227">
    <property type="component" value="Chromosome"/>
</dbReference>
<organism evidence="2 4">
    <name type="scientific">Kosakonia oryzae</name>
    <dbReference type="NCBI Taxonomy" id="497725"/>
    <lineage>
        <taxon>Bacteria</taxon>
        <taxon>Pseudomonadati</taxon>
        <taxon>Pseudomonadota</taxon>
        <taxon>Gammaproteobacteria</taxon>
        <taxon>Enterobacterales</taxon>
        <taxon>Enterobacteriaceae</taxon>
        <taxon>Kosakonia</taxon>
    </lineage>
</organism>
<evidence type="ECO:0000313" key="2">
    <source>
        <dbReference type="EMBL" id="SFD05929.1"/>
    </source>
</evidence>